<keyword evidence="2" id="KW-1185">Reference proteome</keyword>
<dbReference type="Gene3D" id="3.40.190.10">
    <property type="entry name" value="Periplasmic binding protein-like II"/>
    <property type="match status" value="2"/>
</dbReference>
<organism evidence="1 2">
    <name type="scientific">Thiorhodovibrio winogradskyi</name>
    <dbReference type="NCBI Taxonomy" id="77007"/>
    <lineage>
        <taxon>Bacteria</taxon>
        <taxon>Pseudomonadati</taxon>
        <taxon>Pseudomonadota</taxon>
        <taxon>Gammaproteobacteria</taxon>
        <taxon>Chromatiales</taxon>
        <taxon>Chromatiaceae</taxon>
        <taxon>Thiorhodovibrio</taxon>
    </lineage>
</organism>
<accession>A0ABZ0S837</accession>
<dbReference type="Proteomes" id="UP001432180">
    <property type="component" value="Chromosome"/>
</dbReference>
<dbReference type="PANTHER" id="PTHR35841:SF1">
    <property type="entry name" value="PHOSPHONATES-BINDING PERIPLASMIC PROTEIN"/>
    <property type="match status" value="1"/>
</dbReference>
<evidence type="ECO:0000313" key="1">
    <source>
        <dbReference type="EMBL" id="WPL16438.1"/>
    </source>
</evidence>
<protein>
    <submittedName>
        <fullName evidence="1">Phosphate-import protein PhnD</fullName>
    </submittedName>
</protein>
<dbReference type="RefSeq" id="WP_328986986.1">
    <property type="nucleotide sequence ID" value="NZ_CP121472.1"/>
</dbReference>
<reference evidence="1 2" key="1">
    <citation type="journal article" date="2023" name="Microorganisms">
        <title>Thiorhodovibrio frisius and Trv. litoralis spp. nov., Two Novel Members from a Clade of Fastidious Purple Sulfur Bacteria That Exhibit Unique Red-Shifted Light-Harvesting Capabilities.</title>
        <authorList>
            <person name="Methner A."/>
            <person name="Kuzyk S.B."/>
            <person name="Petersen J."/>
            <person name="Bauer S."/>
            <person name="Brinkmann H."/>
            <person name="Sichau K."/>
            <person name="Wanner G."/>
            <person name="Wolf J."/>
            <person name="Neumann-Schaal M."/>
            <person name="Henke P."/>
            <person name="Tank M."/>
            <person name="Sproer C."/>
            <person name="Bunk B."/>
            <person name="Overmann J."/>
        </authorList>
    </citation>
    <scope>NUCLEOTIDE SEQUENCE [LARGE SCALE GENOMIC DNA]</scope>
    <source>
        <strain evidence="1 2">DSM 6702</strain>
    </source>
</reference>
<sequence length="311" mass="33950">MFNRNVIGLCIAFWSGLAAPVQRGDHRSTSGVLTWLWLLLLLGLFWQQASGQPLVFAPLPLENPSLTQMRNQPLADLLAQLLQRPVEMRLCRDHACLIDALAQGEIDLAELGPLPYLLARDRLPALQPVVSVRESDGQASYRCVLVAPVDGLQSLAPLASPDSPPKVAFTRAESTCGPSASFWLLAEHGVEPASIAATYAGGHDEVALAVLRQLFSLGGVKDSVARRFHGLGLRVLATSEPMPGFVLAARLERLTHAELARLRTTLMQLPDMQRDRLQSGRAGFTDFDASLFEQVETMRAFSAPYLQRIAP</sequence>
<dbReference type="Pfam" id="PF12974">
    <property type="entry name" value="Phosphonate-bd"/>
    <property type="match status" value="1"/>
</dbReference>
<proteinExistence type="predicted"/>
<name>A0ABZ0S837_9GAMM</name>
<dbReference type="PANTHER" id="PTHR35841">
    <property type="entry name" value="PHOSPHONATES-BINDING PERIPLASMIC PROTEIN"/>
    <property type="match status" value="1"/>
</dbReference>
<dbReference type="SUPFAM" id="SSF53850">
    <property type="entry name" value="Periplasmic binding protein-like II"/>
    <property type="match status" value="1"/>
</dbReference>
<gene>
    <name evidence="1" type="primary">phnD_2</name>
    <name evidence="1" type="ORF">Thiowin_01392</name>
</gene>
<dbReference type="EMBL" id="CP121472">
    <property type="protein sequence ID" value="WPL16438.1"/>
    <property type="molecule type" value="Genomic_DNA"/>
</dbReference>
<evidence type="ECO:0000313" key="2">
    <source>
        <dbReference type="Proteomes" id="UP001432180"/>
    </source>
</evidence>